<keyword evidence="2" id="KW-1185">Reference proteome</keyword>
<dbReference type="Proteomes" id="UP000008183">
    <property type="component" value="Chromosome"/>
</dbReference>
<proteinExistence type="predicted"/>
<dbReference type="OrthoDB" id="37761at2"/>
<dbReference type="AlphaFoldDB" id="Q9X0B7"/>
<dbReference type="EMBL" id="AE000512">
    <property type="protein sequence ID" value="AAD36104.1"/>
    <property type="molecule type" value="Genomic_DNA"/>
</dbReference>
<organism evidence="1 2">
    <name type="scientific">Thermotoga maritima (strain ATCC 43589 / DSM 3109 / JCM 10099 / NBRC 100826 / MSB8)</name>
    <dbReference type="NCBI Taxonomy" id="243274"/>
    <lineage>
        <taxon>Bacteria</taxon>
        <taxon>Thermotogati</taxon>
        <taxon>Thermotogota</taxon>
        <taxon>Thermotogae</taxon>
        <taxon>Thermotogales</taxon>
        <taxon>Thermotogaceae</taxon>
        <taxon>Thermotoga</taxon>
    </lineage>
</organism>
<dbReference type="KEGG" id="tmi:THEMA_09225"/>
<dbReference type="KEGG" id="tmm:Tmari_1031"/>
<dbReference type="KEGG" id="tmw:THMA_1049"/>
<dbReference type="EnsemblBacteria" id="AAD36104">
    <property type="protein sequence ID" value="AAD36104"/>
    <property type="gene ID" value="TM_1027"/>
</dbReference>
<protein>
    <submittedName>
        <fullName evidence="1">Uncharacterized protein</fullName>
    </submittedName>
</protein>
<reference evidence="1 2" key="1">
    <citation type="journal article" date="1999" name="Nature">
        <title>Evidence for lateral gene transfer between Archaea and Bacteria from genome sequence of Thermotoga maritima.</title>
        <authorList>
            <person name="Nelson K.E."/>
            <person name="Clayton R.A."/>
            <person name="Gill S.R."/>
            <person name="Gwinn M.L."/>
            <person name="Dodson R.J."/>
            <person name="Haft D.H."/>
            <person name="Hickey E.K."/>
            <person name="Peterson J.D."/>
            <person name="Nelson W.C."/>
            <person name="Ketchum K.A."/>
            <person name="McDonald L."/>
            <person name="Utterback T.R."/>
            <person name="Malek J.A."/>
            <person name="Linher K.D."/>
            <person name="Garrett M.M."/>
            <person name="Stewart A.M."/>
            <person name="Cotton M.D."/>
            <person name="Pratt M.S."/>
            <person name="Phillips C.A."/>
            <person name="Richardson D."/>
            <person name="Heidelberg J."/>
            <person name="Sutton G.G."/>
            <person name="Fleischmann R.D."/>
            <person name="White O."/>
            <person name="Salzberg S.L."/>
            <person name="Smith H.O."/>
            <person name="Venter J.C."/>
            <person name="Fraser C.M."/>
        </authorList>
    </citation>
    <scope>NUCLEOTIDE SEQUENCE [LARGE SCALE GENOMIC DNA]</scope>
    <source>
        <strain evidence="2">ATCC 43589 / DSM 3109 / JCM 10099 / NBRC 100826 / MSB8</strain>
    </source>
</reference>
<accession>Q9X0B7</accession>
<sequence length="111" mass="12259">MSSEFLGVQGNIARYSATYSMGTVFPQKAELIGFPSIGPFYIHPDLLKKDVVLEIPDIGFVWQNEPGSYGVDSVIYFNGQECYRASCYENGLAAEIKTVQTGLVIVQQLVE</sequence>
<dbReference type="PIR" id="B72303">
    <property type="entry name" value="B72303"/>
</dbReference>
<dbReference type="KEGG" id="tma:TM1027"/>
<evidence type="ECO:0000313" key="1">
    <source>
        <dbReference type="EMBL" id="AAD36104.1"/>
    </source>
</evidence>
<name>Q9X0B7_THEMA</name>
<evidence type="ECO:0000313" key="2">
    <source>
        <dbReference type="Proteomes" id="UP000008183"/>
    </source>
</evidence>
<gene>
    <name evidence="1" type="ordered locus">TM_1027</name>
</gene>
<dbReference type="InParanoid" id="Q9X0B7"/>
<dbReference type="RefSeq" id="WP_004080499.1">
    <property type="nucleotide sequence ID" value="NC_000853.1"/>
</dbReference>
<dbReference type="PaxDb" id="243274-THEMA_09225"/>
<dbReference type="PATRIC" id="fig|243274.17.peg.1029"/>
<accession>G4FEX1</accession>